<dbReference type="EMBL" id="JAFREP010000017">
    <property type="protein sequence ID" value="MBO1320407.1"/>
    <property type="molecule type" value="Genomic_DNA"/>
</dbReference>
<comment type="subunit">
    <text evidence="10">Homodimer.</text>
</comment>
<evidence type="ECO:0000256" key="1">
    <source>
        <dbReference type="ARBA" id="ARBA00000083"/>
    </source>
</evidence>
<keyword evidence="13" id="KW-1185">Reference proteome</keyword>
<dbReference type="Pfam" id="PF01370">
    <property type="entry name" value="Epimerase"/>
    <property type="match status" value="1"/>
</dbReference>
<dbReference type="SUPFAM" id="SSF51735">
    <property type="entry name" value="NAD(P)-binding Rossmann-fold domains"/>
    <property type="match status" value="1"/>
</dbReference>
<evidence type="ECO:0000256" key="6">
    <source>
        <dbReference type="ARBA" id="ARBA00018569"/>
    </source>
</evidence>
<dbReference type="Proteomes" id="UP000664417">
    <property type="component" value="Unassembled WGS sequence"/>
</dbReference>
<comment type="cofactor">
    <cofactor evidence="2 10">
        <name>NAD(+)</name>
        <dbReference type="ChEBI" id="CHEBI:57540"/>
    </cofactor>
</comment>
<dbReference type="Gene3D" id="3.90.25.10">
    <property type="entry name" value="UDP-galactose 4-epimerase, domain 1"/>
    <property type="match status" value="1"/>
</dbReference>
<keyword evidence="9 10" id="KW-0119">Carbohydrate metabolism</keyword>
<protein>
    <recommendedName>
        <fullName evidence="6 10">UDP-glucose 4-epimerase</fullName>
        <ecNumber evidence="5 10">5.1.3.2</ecNumber>
    </recommendedName>
</protein>
<sequence length="324" mass="35202">MKVLVVGGAGYIGSHVVLDLLQAGHAVTVFDNLSSGLEINLFEDAHFVKGDIMFGPELDDTLAAGSFDAVVHLAALKAAGDSMVEPERYAEHNTTGTLRLINAVCKHGVGKFVFSSSAAVFGDPVCLPMDESHPLVPTNFYGFTKLETERFLKWYSQLRNLRFVSLRYFNAAGYDVAGRVKGLEQNPKNLIPIVMEVACGTREKLTIFGDDYDTPDGTCIRDYIHVNDLAAAHTKALDYMAQTDSDLICNLGTGTGYSVLEVVKAAERILGKSLNYNMGPRRAGDPAHLVAAAALAGEKLDWTARHSDLDTLLKTSWSAYHSNK</sequence>
<comment type="pathway">
    <text evidence="3 10">Carbohydrate metabolism; galactose metabolism.</text>
</comment>
<accession>A0A8J7Q4G2</accession>
<evidence type="ECO:0000313" key="13">
    <source>
        <dbReference type="Proteomes" id="UP000664417"/>
    </source>
</evidence>
<evidence type="ECO:0000256" key="3">
    <source>
        <dbReference type="ARBA" id="ARBA00004947"/>
    </source>
</evidence>
<comment type="catalytic activity">
    <reaction evidence="1 10">
        <text>UDP-alpha-D-glucose = UDP-alpha-D-galactose</text>
        <dbReference type="Rhea" id="RHEA:22168"/>
        <dbReference type="ChEBI" id="CHEBI:58885"/>
        <dbReference type="ChEBI" id="CHEBI:66914"/>
        <dbReference type="EC" id="5.1.3.2"/>
    </reaction>
</comment>
<dbReference type="GO" id="GO:0033499">
    <property type="term" value="P:galactose catabolic process via UDP-galactose, Leloir pathway"/>
    <property type="evidence" value="ECO:0007669"/>
    <property type="project" value="TreeGrafter"/>
</dbReference>
<dbReference type="UniPathway" id="UPA00214"/>
<dbReference type="EC" id="5.1.3.2" evidence="5 10"/>
<proteinExistence type="inferred from homology"/>
<comment type="caution">
    <text evidence="12">The sequence shown here is derived from an EMBL/GenBank/DDBJ whole genome shotgun (WGS) entry which is preliminary data.</text>
</comment>
<evidence type="ECO:0000259" key="11">
    <source>
        <dbReference type="Pfam" id="PF01370"/>
    </source>
</evidence>
<name>A0A8J7Q4G2_9BACT</name>
<reference evidence="12" key="1">
    <citation type="submission" date="2021-03" db="EMBL/GenBank/DDBJ databases">
        <authorList>
            <person name="Wang G."/>
        </authorList>
    </citation>
    <scope>NUCLEOTIDE SEQUENCE</scope>
    <source>
        <strain evidence="12">KCTC 12899</strain>
    </source>
</reference>
<evidence type="ECO:0000256" key="8">
    <source>
        <dbReference type="ARBA" id="ARBA00023235"/>
    </source>
</evidence>
<dbReference type="CDD" id="cd05247">
    <property type="entry name" value="UDP_G4E_1_SDR_e"/>
    <property type="match status" value="1"/>
</dbReference>
<dbReference type="PANTHER" id="PTHR43725">
    <property type="entry name" value="UDP-GLUCOSE 4-EPIMERASE"/>
    <property type="match status" value="1"/>
</dbReference>
<evidence type="ECO:0000256" key="5">
    <source>
        <dbReference type="ARBA" id="ARBA00013189"/>
    </source>
</evidence>
<comment type="similarity">
    <text evidence="4 10">Belongs to the NAD(P)-dependent epimerase/dehydratase family.</text>
</comment>
<organism evidence="12 13">
    <name type="scientific">Acanthopleuribacter pedis</name>
    <dbReference type="NCBI Taxonomy" id="442870"/>
    <lineage>
        <taxon>Bacteria</taxon>
        <taxon>Pseudomonadati</taxon>
        <taxon>Acidobacteriota</taxon>
        <taxon>Holophagae</taxon>
        <taxon>Acanthopleuribacterales</taxon>
        <taxon>Acanthopleuribacteraceae</taxon>
        <taxon>Acanthopleuribacter</taxon>
    </lineage>
</organism>
<dbReference type="GO" id="GO:0003978">
    <property type="term" value="F:UDP-glucose 4-epimerase activity"/>
    <property type="evidence" value="ECO:0007669"/>
    <property type="project" value="UniProtKB-UniRule"/>
</dbReference>
<dbReference type="AlphaFoldDB" id="A0A8J7Q4G2"/>
<dbReference type="PANTHER" id="PTHR43725:SF53">
    <property type="entry name" value="UDP-ARABINOSE 4-EPIMERASE 1"/>
    <property type="match status" value="1"/>
</dbReference>
<keyword evidence="8 10" id="KW-0413">Isomerase</keyword>
<evidence type="ECO:0000256" key="9">
    <source>
        <dbReference type="ARBA" id="ARBA00023277"/>
    </source>
</evidence>
<dbReference type="InterPro" id="IPR036291">
    <property type="entry name" value="NAD(P)-bd_dom_sf"/>
</dbReference>
<dbReference type="RefSeq" id="WP_207860361.1">
    <property type="nucleotide sequence ID" value="NZ_JAFREP010000017.1"/>
</dbReference>
<evidence type="ECO:0000256" key="4">
    <source>
        <dbReference type="ARBA" id="ARBA00007637"/>
    </source>
</evidence>
<evidence type="ECO:0000256" key="10">
    <source>
        <dbReference type="RuleBase" id="RU366046"/>
    </source>
</evidence>
<dbReference type="InterPro" id="IPR001509">
    <property type="entry name" value="Epimerase_deHydtase"/>
</dbReference>
<dbReference type="InterPro" id="IPR005886">
    <property type="entry name" value="UDP_G4E"/>
</dbReference>
<feature type="domain" description="NAD-dependent epimerase/dehydratase" evidence="11">
    <location>
        <begin position="3"/>
        <end position="252"/>
    </location>
</feature>
<evidence type="ECO:0000313" key="12">
    <source>
        <dbReference type="EMBL" id="MBO1320407.1"/>
    </source>
</evidence>
<evidence type="ECO:0000256" key="2">
    <source>
        <dbReference type="ARBA" id="ARBA00001911"/>
    </source>
</evidence>
<evidence type="ECO:0000256" key="7">
    <source>
        <dbReference type="ARBA" id="ARBA00023027"/>
    </source>
</evidence>
<gene>
    <name evidence="12" type="primary">galE</name>
    <name evidence="12" type="ORF">J3U88_18170</name>
</gene>
<dbReference type="NCBIfam" id="TIGR01179">
    <property type="entry name" value="galE"/>
    <property type="match status" value="1"/>
</dbReference>
<dbReference type="Gene3D" id="3.40.50.720">
    <property type="entry name" value="NAD(P)-binding Rossmann-like Domain"/>
    <property type="match status" value="1"/>
</dbReference>
<keyword evidence="7 10" id="KW-0520">NAD</keyword>